<dbReference type="Proteomes" id="UP000050794">
    <property type="component" value="Unassembled WGS sequence"/>
</dbReference>
<gene>
    <name evidence="1" type="ORF">TCNE_LOCUS18504</name>
</gene>
<evidence type="ECO:0000313" key="3">
    <source>
        <dbReference type="WBParaSite" id="TCNE_0001850801-mRNA-1"/>
    </source>
</evidence>
<sequence length="287" mass="31884">MQLKKRTHEHIPTRQSLWLVEIVFLLCIFAVVEPKSVLSKSIENLWLRRHVLPGDADKAFSVLSRSICGCKAKEVGESAMRSASTASSLESAQTHIIVERKVSKIGHFFALTHIYEMCHLKFGDARFRIVDERIITSSAHVKKLITAGKCPVVINLDHLKGGQPCLTSGGIASAIDYANGRAVIAVSKILESLAAANALQMWELRTAISEELARLASIPQCAPFAIGIAAVNVTSEWRKIIFEHAYQILEDVVIQPTITTLSFSSLKLYIKFIMEKARFRRKFPESG</sequence>
<proteinExistence type="predicted"/>
<evidence type="ECO:0000313" key="2">
    <source>
        <dbReference type="Proteomes" id="UP000050794"/>
    </source>
</evidence>
<reference evidence="1 2" key="2">
    <citation type="submission" date="2018-11" db="EMBL/GenBank/DDBJ databases">
        <authorList>
            <consortium name="Pathogen Informatics"/>
        </authorList>
    </citation>
    <scope>NUCLEOTIDE SEQUENCE [LARGE SCALE GENOMIC DNA]</scope>
</reference>
<keyword evidence="2" id="KW-1185">Reference proteome</keyword>
<reference evidence="3" key="1">
    <citation type="submission" date="2016-06" db="UniProtKB">
        <authorList>
            <consortium name="WormBaseParasite"/>
        </authorList>
    </citation>
    <scope>IDENTIFICATION</scope>
</reference>
<evidence type="ECO:0000313" key="1">
    <source>
        <dbReference type="EMBL" id="VDM49825.1"/>
    </source>
</evidence>
<dbReference type="AlphaFoldDB" id="A0A183VCN4"/>
<dbReference type="WBParaSite" id="TCNE_0001850801-mRNA-1">
    <property type="protein sequence ID" value="TCNE_0001850801-mRNA-1"/>
    <property type="gene ID" value="TCNE_0001850801"/>
</dbReference>
<dbReference type="EMBL" id="UYWY01025604">
    <property type="protein sequence ID" value="VDM49825.1"/>
    <property type="molecule type" value="Genomic_DNA"/>
</dbReference>
<accession>A0A183VCN4</accession>
<name>A0A183VCN4_TOXCA</name>
<protein>
    <submittedName>
        <fullName evidence="3">PA domain-containing protein</fullName>
    </submittedName>
</protein>
<organism evidence="2 3">
    <name type="scientific">Toxocara canis</name>
    <name type="common">Canine roundworm</name>
    <dbReference type="NCBI Taxonomy" id="6265"/>
    <lineage>
        <taxon>Eukaryota</taxon>
        <taxon>Metazoa</taxon>
        <taxon>Ecdysozoa</taxon>
        <taxon>Nematoda</taxon>
        <taxon>Chromadorea</taxon>
        <taxon>Rhabditida</taxon>
        <taxon>Spirurina</taxon>
        <taxon>Ascaridomorpha</taxon>
        <taxon>Ascaridoidea</taxon>
        <taxon>Toxocaridae</taxon>
        <taxon>Toxocara</taxon>
    </lineage>
</organism>